<dbReference type="SUPFAM" id="SSF52540">
    <property type="entry name" value="P-loop containing nucleoside triphosphate hydrolases"/>
    <property type="match status" value="1"/>
</dbReference>
<dbReference type="InterPro" id="IPR027417">
    <property type="entry name" value="P-loop_NTPase"/>
</dbReference>
<organism evidence="9 11">
    <name type="scientific">Anaplasma phagocytophilum</name>
    <name type="common">Ehrlichia phagocytophila</name>
    <dbReference type="NCBI Taxonomy" id="948"/>
    <lineage>
        <taxon>Bacteria</taxon>
        <taxon>Pseudomonadati</taxon>
        <taxon>Pseudomonadota</taxon>
        <taxon>Alphaproteobacteria</taxon>
        <taxon>Rickettsiales</taxon>
        <taxon>Anaplasmataceae</taxon>
        <taxon>Anaplasma</taxon>
        <taxon>phagocytophilum group</taxon>
    </lineage>
</organism>
<dbReference type="PROSITE" id="PS50893">
    <property type="entry name" value="ABC_TRANSPORTER_2"/>
    <property type="match status" value="1"/>
</dbReference>
<dbReference type="InterPro" id="IPR003439">
    <property type="entry name" value="ABC_transporter-like_ATP-bd"/>
</dbReference>
<comment type="function">
    <text evidence="7">Part of an ABC transporter complex. Transmembrane domains (TMD) form a pore in the inner membrane and the ATP-binding domain (NBD) is responsible for energy generation.</text>
</comment>
<dbReference type="GO" id="GO:0017004">
    <property type="term" value="P:cytochrome complex assembly"/>
    <property type="evidence" value="ECO:0007669"/>
    <property type="project" value="UniProtKB-KW"/>
</dbReference>
<dbReference type="PANTHER" id="PTHR43499">
    <property type="entry name" value="ABC TRANSPORTER I FAMILY MEMBER 1"/>
    <property type="match status" value="1"/>
</dbReference>
<dbReference type="InterPro" id="IPR003593">
    <property type="entry name" value="AAA+_ATPase"/>
</dbReference>
<evidence type="ECO:0000313" key="10">
    <source>
        <dbReference type="EMBL" id="SBO14274.1"/>
    </source>
</evidence>
<evidence type="ECO:0000256" key="4">
    <source>
        <dbReference type="ARBA" id="ARBA00022840"/>
    </source>
</evidence>
<evidence type="ECO:0000313" key="12">
    <source>
        <dbReference type="Proteomes" id="UP000078419"/>
    </source>
</evidence>
<dbReference type="Proteomes" id="UP000078419">
    <property type="component" value="Unassembled WGS sequence"/>
</dbReference>
<evidence type="ECO:0000256" key="7">
    <source>
        <dbReference type="ARBA" id="ARBA00024725"/>
    </source>
</evidence>
<dbReference type="PROSITE" id="PS00211">
    <property type="entry name" value="ABC_TRANSPORTER_1"/>
    <property type="match status" value="1"/>
</dbReference>
<name>A0A098GJ98_ANAPH</name>
<evidence type="ECO:0000259" key="8">
    <source>
        <dbReference type="PROSITE" id="PS50893"/>
    </source>
</evidence>
<accession>A0A098GJ98</accession>
<sequence length="206" mass="22859">MIECSNVTCVRGERVLFRNLSFIANQGSITVIAGKNGSGKTSLLRSMVGLVPVRFGKITLNGEAITISSTCISDITYIGHKNACHEHLMVVDILEFWANTRGNDNLIPAAVNFFELHRVLHTKFRHLSSGWKRKVALSRLLIFNTHVWIMDEPFANLDSASVAMLKELILTRAERGGTIILADHNHENTFAQAQVVNLAPEPQTQP</sequence>
<reference evidence="12" key="2">
    <citation type="submission" date="2016-03" db="EMBL/GenBank/DDBJ databases">
        <authorList>
            <person name="Loux Valentin"/>
        </authorList>
    </citation>
    <scope>NUCLEOTIDE SEQUENCE [LARGE SCALE GENOMIC DNA]</scope>
    <source>
        <strain evidence="12">C1</strain>
    </source>
</reference>
<dbReference type="EC" id="3.6.3.41" evidence="10"/>
<protein>
    <submittedName>
        <fullName evidence="10">Cytochrome c biogenesis ATP-binding export protein CcmA</fullName>
        <ecNumber evidence="10">3.6.3.41</ecNumber>
    </submittedName>
    <submittedName>
        <fullName evidence="9">Heme exporter protein CcmA</fullName>
    </submittedName>
</protein>
<keyword evidence="1" id="KW-0813">Transport</keyword>
<dbReference type="SMART" id="SM00382">
    <property type="entry name" value="AAA"/>
    <property type="match status" value="1"/>
</dbReference>
<dbReference type="PANTHER" id="PTHR43499:SF1">
    <property type="entry name" value="ABC TRANSPORTER I FAMILY MEMBER 1"/>
    <property type="match status" value="1"/>
</dbReference>
<dbReference type="EMBL" id="CCXQ01000059">
    <property type="protein sequence ID" value="CEH11080.1"/>
    <property type="molecule type" value="Genomic_DNA"/>
</dbReference>
<dbReference type="InterPro" id="IPR017871">
    <property type="entry name" value="ABC_transporter-like_CS"/>
</dbReference>
<evidence type="ECO:0000256" key="6">
    <source>
        <dbReference type="ARBA" id="ARBA00023136"/>
    </source>
</evidence>
<dbReference type="Proteomes" id="UP000055047">
    <property type="component" value="Unassembled WGS sequence"/>
</dbReference>
<keyword evidence="4 10" id="KW-0067">ATP-binding</keyword>
<dbReference type="NCBIfam" id="TIGR01189">
    <property type="entry name" value="ccmA"/>
    <property type="match status" value="1"/>
</dbReference>
<dbReference type="GO" id="GO:0022857">
    <property type="term" value="F:transmembrane transporter activity"/>
    <property type="evidence" value="ECO:0007669"/>
    <property type="project" value="InterPro"/>
</dbReference>
<dbReference type="AlphaFoldDB" id="A0A098GJ98"/>
<reference evidence="9 11" key="1">
    <citation type="submission" date="2014-09" db="EMBL/GenBank/DDBJ databases">
        <authorList>
            <person name="Loux Valentin"/>
            <person name="Dugat Thibaut"/>
        </authorList>
    </citation>
    <scope>NUCLEOTIDE SEQUENCE [LARGE SCALE GENOMIC DNA]</scope>
    <source>
        <strain evidence="9 11">BOV-10_179</strain>
    </source>
</reference>
<keyword evidence="6" id="KW-0472">Membrane</keyword>
<gene>
    <name evidence="9" type="primary">ccmA</name>
    <name evidence="10" type="ORF">ANAPC1_00621</name>
    <name evidence="9" type="ORF">ANAPHAGO_00061</name>
</gene>
<evidence type="ECO:0000256" key="3">
    <source>
        <dbReference type="ARBA" id="ARBA00022748"/>
    </source>
</evidence>
<dbReference type="Gene3D" id="3.40.50.300">
    <property type="entry name" value="P-loop containing nucleotide triphosphate hydrolases"/>
    <property type="match status" value="1"/>
</dbReference>
<reference evidence="10" key="3">
    <citation type="submission" date="2016-03" db="EMBL/GenBank/DDBJ databases">
        <authorList>
            <person name="Loux V."/>
        </authorList>
    </citation>
    <scope>NUCLEOTIDE SEQUENCE</scope>
    <source>
        <strain evidence="10">C1</strain>
    </source>
</reference>
<dbReference type="RefSeq" id="WP_021799253.1">
    <property type="nucleotide sequence ID" value="NZ_CCXQ01000059.1"/>
</dbReference>
<evidence type="ECO:0000313" key="9">
    <source>
        <dbReference type="EMBL" id="CEH11080.1"/>
    </source>
</evidence>
<keyword evidence="3" id="KW-0201">Cytochrome c-type biogenesis</keyword>
<dbReference type="Pfam" id="PF00005">
    <property type="entry name" value="ABC_tran"/>
    <property type="match status" value="1"/>
</dbReference>
<evidence type="ECO:0000256" key="5">
    <source>
        <dbReference type="ARBA" id="ARBA00022967"/>
    </source>
</evidence>
<dbReference type="GO" id="GO:0005524">
    <property type="term" value="F:ATP binding"/>
    <property type="evidence" value="ECO:0007669"/>
    <property type="project" value="UniProtKB-KW"/>
</dbReference>
<dbReference type="EMBL" id="FLLR01000019">
    <property type="protein sequence ID" value="SBO14274.1"/>
    <property type="molecule type" value="Genomic_DNA"/>
</dbReference>
<feature type="domain" description="ABC transporter" evidence="8">
    <location>
        <begin position="2"/>
        <end position="206"/>
    </location>
</feature>
<keyword evidence="10" id="KW-0378">Hydrolase</keyword>
<evidence type="ECO:0000256" key="1">
    <source>
        <dbReference type="ARBA" id="ARBA00022448"/>
    </source>
</evidence>
<keyword evidence="5" id="KW-1278">Translocase</keyword>
<evidence type="ECO:0000256" key="2">
    <source>
        <dbReference type="ARBA" id="ARBA00022741"/>
    </source>
</evidence>
<dbReference type="GO" id="GO:0016887">
    <property type="term" value="F:ATP hydrolysis activity"/>
    <property type="evidence" value="ECO:0007669"/>
    <property type="project" value="InterPro"/>
</dbReference>
<keyword evidence="2" id="KW-0547">Nucleotide-binding</keyword>
<proteinExistence type="predicted"/>
<dbReference type="InterPro" id="IPR005895">
    <property type="entry name" value="ABC_transptr_haem_export_CcmA"/>
</dbReference>
<evidence type="ECO:0000313" key="11">
    <source>
        <dbReference type="Proteomes" id="UP000055047"/>
    </source>
</evidence>